<evidence type="ECO:0000313" key="2">
    <source>
        <dbReference type="Proteomes" id="UP000500755"/>
    </source>
</evidence>
<sequence length="87" mass="9524">MEFFTTGSGVFFLTKQALQIEKLKSLRTFPSLTLGIGCSAGMRSLDRDPRIFTCRCAANSARLLLSGSMAKSTRWPIKSCMSGVMPL</sequence>
<proteinExistence type="predicted"/>
<reference evidence="1 2" key="1">
    <citation type="submission" date="2020-05" db="EMBL/GenBank/DDBJ databases">
        <title>Complete genome sequence of Alicycliphilus denitrificans DP3.</title>
        <authorList>
            <person name="Chen X."/>
        </authorList>
    </citation>
    <scope>NUCLEOTIDE SEQUENCE [LARGE SCALE GENOMIC DNA]</scope>
    <source>
        <strain evidence="1 2">DP3</strain>
    </source>
</reference>
<accession>A0A858ZU49</accession>
<gene>
    <name evidence="1" type="ORF">HF896_12000</name>
</gene>
<evidence type="ECO:0000313" key="1">
    <source>
        <dbReference type="EMBL" id="QKD44303.1"/>
    </source>
</evidence>
<organism evidence="1 2">
    <name type="scientific">Alicycliphilus denitrificans</name>
    <dbReference type="NCBI Taxonomy" id="179636"/>
    <lineage>
        <taxon>Bacteria</taxon>
        <taxon>Pseudomonadati</taxon>
        <taxon>Pseudomonadota</taxon>
        <taxon>Betaproteobacteria</taxon>
        <taxon>Burkholderiales</taxon>
        <taxon>Comamonadaceae</taxon>
        <taxon>Alicycliphilus</taxon>
    </lineage>
</organism>
<dbReference type="AlphaFoldDB" id="A0A858ZU49"/>
<dbReference type="Proteomes" id="UP000500755">
    <property type="component" value="Chromosome"/>
</dbReference>
<name>A0A858ZU49_9BURK</name>
<protein>
    <submittedName>
        <fullName evidence="1">Uncharacterized protein</fullName>
    </submittedName>
</protein>
<dbReference type="EMBL" id="CP051298">
    <property type="protein sequence ID" value="QKD44303.1"/>
    <property type="molecule type" value="Genomic_DNA"/>
</dbReference>